<dbReference type="EMBL" id="MGDZ01000027">
    <property type="protein sequence ID" value="OGL73578.1"/>
    <property type="molecule type" value="Genomic_DNA"/>
</dbReference>
<reference evidence="3 4" key="1">
    <citation type="journal article" date="2016" name="Nat. Commun.">
        <title>Thousands of microbial genomes shed light on interconnected biogeochemical processes in an aquifer system.</title>
        <authorList>
            <person name="Anantharaman K."/>
            <person name="Brown C.T."/>
            <person name="Hug L.A."/>
            <person name="Sharon I."/>
            <person name="Castelle C.J."/>
            <person name="Probst A.J."/>
            <person name="Thomas B.C."/>
            <person name="Singh A."/>
            <person name="Wilkins M.J."/>
            <person name="Karaoz U."/>
            <person name="Brodie E.L."/>
            <person name="Williams K.H."/>
            <person name="Hubbard S.S."/>
            <person name="Banfield J.F."/>
        </authorList>
    </citation>
    <scope>NUCLEOTIDE SEQUENCE [LARGE SCALE GENOMIC DNA]</scope>
</reference>
<name>A0A1F7U6W7_9BACT</name>
<organism evidence="3 4">
    <name type="scientific">Candidatus Uhrbacteria bacterium RIFCSPHIGHO2_02_FULL_57_19</name>
    <dbReference type="NCBI Taxonomy" id="1802391"/>
    <lineage>
        <taxon>Bacteria</taxon>
        <taxon>Candidatus Uhriibacteriota</taxon>
    </lineage>
</organism>
<dbReference type="Proteomes" id="UP000176303">
    <property type="component" value="Unassembled WGS sequence"/>
</dbReference>
<evidence type="ECO:0000313" key="3">
    <source>
        <dbReference type="EMBL" id="OGL73578.1"/>
    </source>
</evidence>
<evidence type="ECO:0000256" key="1">
    <source>
        <dbReference type="SAM" id="Phobius"/>
    </source>
</evidence>
<protein>
    <recommendedName>
        <fullName evidence="2">DUF5652 domain-containing protein</fullName>
    </recommendedName>
</protein>
<keyword evidence="1" id="KW-1133">Transmembrane helix</keyword>
<proteinExistence type="predicted"/>
<feature type="domain" description="DUF5652" evidence="2">
    <location>
        <begin position="21"/>
        <end position="75"/>
    </location>
</feature>
<keyword evidence="1" id="KW-0472">Membrane</keyword>
<dbReference type="AlphaFoldDB" id="A0A1F7U6W7"/>
<accession>A0A1F7U6W7</accession>
<gene>
    <name evidence="3" type="ORF">A3D72_03390</name>
</gene>
<keyword evidence="1" id="KW-0812">Transmembrane</keyword>
<dbReference type="Pfam" id="PF18893">
    <property type="entry name" value="DUF5652"/>
    <property type="match status" value="1"/>
</dbReference>
<feature type="transmembrane region" description="Helical" evidence="1">
    <location>
        <begin position="12"/>
        <end position="31"/>
    </location>
</feature>
<sequence length="76" mass="8866">MMNYFQNMMTSGFYGLPFPMAGWWFFPLIVWSAVWKGIALWRAGRSNHLGWFVAIFLLNTVGILEIIYLVAFAKKK</sequence>
<comment type="caution">
    <text evidence="3">The sequence shown here is derived from an EMBL/GenBank/DDBJ whole genome shotgun (WGS) entry which is preliminary data.</text>
</comment>
<dbReference type="STRING" id="1802391.A3D72_03390"/>
<feature type="transmembrane region" description="Helical" evidence="1">
    <location>
        <begin position="51"/>
        <end position="73"/>
    </location>
</feature>
<dbReference type="InterPro" id="IPR043712">
    <property type="entry name" value="DUF5652"/>
</dbReference>
<evidence type="ECO:0000259" key="2">
    <source>
        <dbReference type="Pfam" id="PF18893"/>
    </source>
</evidence>
<evidence type="ECO:0000313" key="4">
    <source>
        <dbReference type="Proteomes" id="UP000176303"/>
    </source>
</evidence>